<dbReference type="SUPFAM" id="SSF48726">
    <property type="entry name" value="Immunoglobulin"/>
    <property type="match status" value="1"/>
</dbReference>
<dbReference type="InterPro" id="IPR036179">
    <property type="entry name" value="Ig-like_dom_sf"/>
</dbReference>
<sequence length="173" mass="19676">MAYFPGDKYRVGRDSDTVDGYQTLTRLKIMHIAQEDYRIYQCHARSSLGEIIGSVQLYEPGLTCIIHGKIHRRRVNRFIFQPLCVFDSRGSARKSGGIVNERRSTERFPSFFIAMAASGNGSESNRLRPRRPEIQYAGPGAFLHAGVSSGPRFRNMKCSCDLGQFFTRITRDF</sequence>
<dbReference type="Gene3D" id="2.60.40.10">
    <property type="entry name" value="Immunoglobulins"/>
    <property type="match status" value="1"/>
</dbReference>
<proteinExistence type="predicted"/>
<reference evidence="1" key="1">
    <citation type="submission" date="2020-11" db="EMBL/GenBank/DDBJ databases">
        <authorList>
            <person name="Tran Van P."/>
        </authorList>
    </citation>
    <scope>NUCLEOTIDE SEQUENCE</scope>
</reference>
<accession>A0A7R9GA15</accession>
<keyword evidence="2" id="KW-1185">Reference proteome</keyword>
<organism evidence="1">
    <name type="scientific">Notodromas monacha</name>
    <dbReference type="NCBI Taxonomy" id="399045"/>
    <lineage>
        <taxon>Eukaryota</taxon>
        <taxon>Metazoa</taxon>
        <taxon>Ecdysozoa</taxon>
        <taxon>Arthropoda</taxon>
        <taxon>Crustacea</taxon>
        <taxon>Oligostraca</taxon>
        <taxon>Ostracoda</taxon>
        <taxon>Podocopa</taxon>
        <taxon>Podocopida</taxon>
        <taxon>Cypridocopina</taxon>
        <taxon>Cypridoidea</taxon>
        <taxon>Cyprididae</taxon>
        <taxon>Notodromas</taxon>
    </lineage>
</organism>
<dbReference type="AlphaFoldDB" id="A0A7R9GA15"/>
<evidence type="ECO:0000313" key="1">
    <source>
        <dbReference type="EMBL" id="CAD7273064.1"/>
    </source>
</evidence>
<dbReference type="InterPro" id="IPR013783">
    <property type="entry name" value="Ig-like_fold"/>
</dbReference>
<dbReference type="EMBL" id="OA882126">
    <property type="protein sequence ID" value="CAD7273064.1"/>
    <property type="molecule type" value="Genomic_DNA"/>
</dbReference>
<dbReference type="EMBL" id="CAJPEX010000089">
    <property type="protein sequence ID" value="CAG0913216.1"/>
    <property type="molecule type" value="Genomic_DNA"/>
</dbReference>
<gene>
    <name evidence="1" type="ORF">NMOB1V02_LOCUS968</name>
</gene>
<dbReference type="Proteomes" id="UP000678499">
    <property type="component" value="Unassembled WGS sequence"/>
</dbReference>
<name>A0A7R9GA15_9CRUS</name>
<evidence type="ECO:0000313" key="2">
    <source>
        <dbReference type="Proteomes" id="UP000678499"/>
    </source>
</evidence>
<protein>
    <submittedName>
        <fullName evidence="1">Uncharacterized protein</fullName>
    </submittedName>
</protein>
<dbReference type="OrthoDB" id="10012075at2759"/>